<evidence type="ECO:0000256" key="3">
    <source>
        <dbReference type="ARBA" id="ARBA00022692"/>
    </source>
</evidence>
<keyword evidence="4 7" id="KW-1133">Transmembrane helix</keyword>
<dbReference type="OMA" id="HERPHLE"/>
<evidence type="ECO:0000256" key="4">
    <source>
        <dbReference type="ARBA" id="ARBA00022989"/>
    </source>
</evidence>
<dbReference type="GO" id="GO:0016020">
    <property type="term" value="C:membrane"/>
    <property type="evidence" value="ECO:0007669"/>
    <property type="project" value="UniProtKB-SubCell"/>
</dbReference>
<dbReference type="PANTHER" id="PTHR19241">
    <property type="entry name" value="ATP-BINDING CASSETTE TRANSPORTER"/>
    <property type="match status" value="1"/>
</dbReference>
<keyword evidence="5 7" id="KW-0472">Membrane</keyword>
<feature type="transmembrane region" description="Helical" evidence="7">
    <location>
        <begin position="325"/>
        <end position="347"/>
    </location>
</feature>
<gene>
    <name evidence="9" type="ORF">PBRA_000989</name>
</gene>
<feature type="domain" description="ABC-2 type transporter transmembrane" evidence="8">
    <location>
        <begin position="80"/>
        <end position="291"/>
    </location>
</feature>
<dbReference type="InterPro" id="IPR013525">
    <property type="entry name" value="ABC2_TM"/>
</dbReference>
<evidence type="ECO:0000256" key="6">
    <source>
        <dbReference type="SAM" id="MobiDB-lite"/>
    </source>
</evidence>
<feature type="transmembrane region" description="Helical" evidence="7">
    <location>
        <begin position="211"/>
        <end position="232"/>
    </location>
</feature>
<evidence type="ECO:0000256" key="2">
    <source>
        <dbReference type="ARBA" id="ARBA00022448"/>
    </source>
</evidence>
<comment type="subcellular location">
    <subcellularLocation>
        <location evidence="1">Membrane</location>
        <topology evidence="1">Multi-pass membrane protein</topology>
    </subcellularLocation>
</comment>
<dbReference type="AlphaFoldDB" id="A0A0G4IR74"/>
<feature type="region of interest" description="Disordered" evidence="6">
    <location>
        <begin position="47"/>
        <end position="73"/>
    </location>
</feature>
<dbReference type="Pfam" id="PF01061">
    <property type="entry name" value="ABC2_membrane"/>
    <property type="match status" value="1"/>
</dbReference>
<feature type="transmembrane region" description="Helical" evidence="7">
    <location>
        <begin position="132"/>
        <end position="154"/>
    </location>
</feature>
<name>A0A0G4IR74_PLABS</name>
<accession>A0A0G4IR74</accession>
<sequence length="394" mass="43180">MGRGGRSLFQGAPGDAVRYFEHGDRLFEPGENPWEFIISQVNARDADLPPWRDETSSAIDADDADDGQPTQQPMGISTYRQIQLLCDRSFQSAARAPRLLIGYNVMMMLGGVVGGLVFMNVGADLHGALDRFGYIAVTLMFSSLVTMSNVDILIEQRDVQQRERLSGSYSAFAQFMSILIVDLVPFRVMPALLYTATSYALVGFQLSFQKVFWFASVLILHKLASGAMTLFLSGACRDVRMANFAGVLINIWSVVFGVLVSHRDDGMSVLSTIASHLTYYRYAAHGLYRNEMLGLAFQVEQPVSMQADGTMFLAMRGIANGPYSLVQDMCALIAFILAWLFLAFLALNEGMLKRGIAACCDMAADDGDQQQPALLSGTQGDTDEHKAAPPPNES</sequence>
<proteinExistence type="predicted"/>
<dbReference type="GO" id="GO:0140359">
    <property type="term" value="F:ABC-type transporter activity"/>
    <property type="evidence" value="ECO:0007669"/>
    <property type="project" value="InterPro"/>
</dbReference>
<dbReference type="STRING" id="37360.A0A0G4IR74"/>
<evidence type="ECO:0000256" key="5">
    <source>
        <dbReference type="ARBA" id="ARBA00023136"/>
    </source>
</evidence>
<evidence type="ECO:0000313" key="9">
    <source>
        <dbReference type="EMBL" id="CEO97644.1"/>
    </source>
</evidence>
<protein>
    <recommendedName>
        <fullName evidence="8">ABC-2 type transporter transmembrane domain-containing protein</fullName>
    </recommendedName>
</protein>
<organism evidence="9 10">
    <name type="scientific">Plasmodiophora brassicae</name>
    <name type="common">Clubroot disease agent</name>
    <dbReference type="NCBI Taxonomy" id="37360"/>
    <lineage>
        <taxon>Eukaryota</taxon>
        <taxon>Sar</taxon>
        <taxon>Rhizaria</taxon>
        <taxon>Endomyxa</taxon>
        <taxon>Phytomyxea</taxon>
        <taxon>Plasmodiophorida</taxon>
        <taxon>Plasmodiophoridae</taxon>
        <taxon>Plasmodiophora</taxon>
    </lineage>
</organism>
<dbReference type="EMBL" id="CDSF01000079">
    <property type="protein sequence ID" value="CEO97644.1"/>
    <property type="molecule type" value="Genomic_DNA"/>
</dbReference>
<evidence type="ECO:0000259" key="8">
    <source>
        <dbReference type="Pfam" id="PF01061"/>
    </source>
</evidence>
<keyword evidence="10" id="KW-1185">Reference proteome</keyword>
<dbReference type="OrthoDB" id="66620at2759"/>
<keyword evidence="3 7" id="KW-0812">Transmembrane</keyword>
<feature type="transmembrane region" description="Helical" evidence="7">
    <location>
        <begin position="175"/>
        <end position="196"/>
    </location>
</feature>
<feature type="transmembrane region" description="Helical" evidence="7">
    <location>
        <begin position="244"/>
        <end position="262"/>
    </location>
</feature>
<dbReference type="Proteomes" id="UP000039324">
    <property type="component" value="Unassembled WGS sequence"/>
</dbReference>
<feature type="region of interest" description="Disordered" evidence="6">
    <location>
        <begin position="369"/>
        <end position="394"/>
    </location>
</feature>
<evidence type="ECO:0000256" key="7">
    <source>
        <dbReference type="SAM" id="Phobius"/>
    </source>
</evidence>
<keyword evidence="2" id="KW-0813">Transport</keyword>
<evidence type="ECO:0000256" key="1">
    <source>
        <dbReference type="ARBA" id="ARBA00004141"/>
    </source>
</evidence>
<evidence type="ECO:0000313" key="10">
    <source>
        <dbReference type="Proteomes" id="UP000039324"/>
    </source>
</evidence>
<feature type="transmembrane region" description="Helical" evidence="7">
    <location>
        <begin position="99"/>
        <end position="120"/>
    </location>
</feature>
<reference evidence="9 10" key="1">
    <citation type="submission" date="2015-02" db="EMBL/GenBank/DDBJ databases">
        <authorList>
            <person name="Chooi Y.-H."/>
        </authorList>
    </citation>
    <scope>NUCLEOTIDE SEQUENCE [LARGE SCALE GENOMIC DNA]</scope>
    <source>
        <strain evidence="9">E3</strain>
    </source>
</reference>